<name>A0A822ZRK7_NELNU</name>
<gene>
    <name evidence="1" type="ORF">HUJ06_003806</name>
</gene>
<organism evidence="1 2">
    <name type="scientific">Nelumbo nucifera</name>
    <name type="common">Sacred lotus</name>
    <dbReference type="NCBI Taxonomy" id="4432"/>
    <lineage>
        <taxon>Eukaryota</taxon>
        <taxon>Viridiplantae</taxon>
        <taxon>Streptophyta</taxon>
        <taxon>Embryophyta</taxon>
        <taxon>Tracheophyta</taxon>
        <taxon>Spermatophyta</taxon>
        <taxon>Magnoliopsida</taxon>
        <taxon>Proteales</taxon>
        <taxon>Nelumbonaceae</taxon>
        <taxon>Nelumbo</taxon>
    </lineage>
</organism>
<evidence type="ECO:0000313" key="1">
    <source>
        <dbReference type="EMBL" id="DAD45576.1"/>
    </source>
</evidence>
<protein>
    <submittedName>
        <fullName evidence="1">Uncharacterized protein</fullName>
    </submittedName>
</protein>
<comment type="caution">
    <text evidence="1">The sequence shown here is derived from an EMBL/GenBank/DDBJ whole genome shotgun (WGS) entry which is preliminary data.</text>
</comment>
<dbReference type="Proteomes" id="UP000607653">
    <property type="component" value="Unassembled WGS sequence"/>
</dbReference>
<dbReference type="AlphaFoldDB" id="A0A822ZRK7"/>
<sequence length="119" mass="13566">MSQHEDNPIRSLKDYLHPTRTTTPSCIMFLPNTPQFEFKPGMIQLLPSFHGLDNENPYVNIREFEEVVATFRSRADTTDTVRLKIFPFSVKDKAKSWLYSLSIGVAKGNSAISGTRIRC</sequence>
<accession>A0A822ZRK7</accession>
<proteinExistence type="predicted"/>
<reference evidence="1 2" key="1">
    <citation type="journal article" date="2020" name="Mol. Biol. Evol.">
        <title>Distinct Expression and Methylation Patterns for Genes with Different Fates following a Single Whole-Genome Duplication in Flowering Plants.</title>
        <authorList>
            <person name="Shi T."/>
            <person name="Rahmani R.S."/>
            <person name="Gugger P.F."/>
            <person name="Wang M."/>
            <person name="Li H."/>
            <person name="Zhang Y."/>
            <person name="Li Z."/>
            <person name="Wang Q."/>
            <person name="Van de Peer Y."/>
            <person name="Marchal K."/>
            <person name="Chen J."/>
        </authorList>
    </citation>
    <scope>NUCLEOTIDE SEQUENCE [LARGE SCALE GENOMIC DNA]</scope>
    <source>
        <tissue evidence="1">Leaf</tissue>
    </source>
</reference>
<dbReference type="EMBL" id="DUZY01000007">
    <property type="protein sequence ID" value="DAD45576.1"/>
    <property type="molecule type" value="Genomic_DNA"/>
</dbReference>
<evidence type="ECO:0000313" key="2">
    <source>
        <dbReference type="Proteomes" id="UP000607653"/>
    </source>
</evidence>
<keyword evidence="2" id="KW-1185">Reference proteome</keyword>